<gene>
    <name evidence="1" type="ORF">HA039_16120</name>
</gene>
<dbReference type="EMBL" id="CP050177">
    <property type="protein sequence ID" value="QIQ00889.1"/>
    <property type="molecule type" value="Genomic_DNA"/>
</dbReference>
<dbReference type="Proteomes" id="UP000501179">
    <property type="component" value="Chromosome"/>
</dbReference>
<keyword evidence="2" id="KW-1185">Reference proteome</keyword>
<dbReference type="AlphaFoldDB" id="A0A6G9GS38"/>
<accession>A0A6G9GS38</accession>
<evidence type="ECO:0000313" key="2">
    <source>
        <dbReference type="Proteomes" id="UP000501179"/>
    </source>
</evidence>
<reference evidence="1 2" key="1">
    <citation type="submission" date="2020-03" db="EMBL/GenBank/DDBJ databases">
        <title>A novel species.</title>
        <authorList>
            <person name="Gao J."/>
        </authorList>
    </citation>
    <scope>NUCLEOTIDE SEQUENCE [LARGE SCALE GENOMIC DNA]</scope>
    <source>
        <strain evidence="1 2">QMT-12</strain>
    </source>
</reference>
<sequence length="72" mass="6979">MASRAAAPRVTAVAAAAAKAMGLRVDMGRDLLGAMVAVMVVEWAWGLVSGGVGRGVLVGAGGVVGVFGGGRL</sequence>
<evidence type="ECO:0000313" key="1">
    <source>
        <dbReference type="EMBL" id="QIQ00889.1"/>
    </source>
</evidence>
<proteinExistence type="predicted"/>
<organism evidence="1 2">
    <name type="scientific">Streptomyces liangshanensis</name>
    <dbReference type="NCBI Taxonomy" id="2717324"/>
    <lineage>
        <taxon>Bacteria</taxon>
        <taxon>Bacillati</taxon>
        <taxon>Actinomycetota</taxon>
        <taxon>Actinomycetes</taxon>
        <taxon>Kitasatosporales</taxon>
        <taxon>Streptomycetaceae</taxon>
        <taxon>Streptomyces</taxon>
    </lineage>
</organism>
<name>A0A6G9GS38_9ACTN</name>
<dbReference type="KEGG" id="slia:HA039_16120"/>
<protein>
    <submittedName>
        <fullName evidence="1">Uncharacterized protein</fullName>
    </submittedName>
</protein>
<dbReference type="RefSeq" id="WP_167021941.1">
    <property type="nucleotide sequence ID" value="NZ_CP050177.1"/>
</dbReference>